<accession>A0A158FQ74</accession>
<dbReference type="RefSeq" id="WP_061145498.1">
    <property type="nucleotide sequence ID" value="NZ_FCOM02000002.1"/>
</dbReference>
<dbReference type="PANTHER" id="PTHR43798:SF33">
    <property type="entry name" value="HYDROLASE, PUTATIVE (AFU_ORTHOLOGUE AFUA_2G14860)-RELATED"/>
    <property type="match status" value="1"/>
</dbReference>
<dbReference type="PANTHER" id="PTHR43798">
    <property type="entry name" value="MONOACYLGLYCEROL LIPASE"/>
    <property type="match status" value="1"/>
</dbReference>
<dbReference type="GO" id="GO:0052689">
    <property type="term" value="F:carboxylic ester hydrolase activity"/>
    <property type="evidence" value="ECO:0007669"/>
    <property type="project" value="InterPro"/>
</dbReference>
<comment type="caution">
    <text evidence="2">The sequence shown here is derived from an EMBL/GenBank/DDBJ whole genome shotgun (WGS) entry which is preliminary data.</text>
</comment>
<dbReference type="InterPro" id="IPR012354">
    <property type="entry name" value="Esterase_lipase"/>
</dbReference>
<reference evidence="2" key="1">
    <citation type="submission" date="2016-01" db="EMBL/GenBank/DDBJ databases">
        <authorList>
            <person name="Peeters C."/>
        </authorList>
    </citation>
    <scope>NUCLEOTIDE SEQUENCE [LARGE SCALE GENOMIC DNA]</scope>
    <source>
        <strain evidence="2">LMG 29317</strain>
    </source>
</reference>
<dbReference type="Proteomes" id="UP000055019">
    <property type="component" value="Unassembled WGS sequence"/>
</dbReference>
<proteinExistence type="predicted"/>
<dbReference type="PIRSF" id="PIRSF017388">
    <property type="entry name" value="Esterase_lipase"/>
    <property type="match status" value="1"/>
</dbReference>
<dbReference type="OrthoDB" id="8612291at2"/>
<dbReference type="InterPro" id="IPR029058">
    <property type="entry name" value="AB_hydrolase_fold"/>
</dbReference>
<dbReference type="EMBL" id="FCOM02000002">
    <property type="protein sequence ID" value="SAL21915.1"/>
    <property type="molecule type" value="Genomic_DNA"/>
</dbReference>
<sequence>MQTRRTAVLLIHGLGGTEFDLGSIHKMLRRAGVDTHTLTLPGHGGTPDDLIGLRAEQWLEAVRAKYHEVTQDYDVVHVIGMCMGALLAIWLCAQERHERGKLITLASPIYVDGWATPWYAFARHLLYRLPILRTRMRVREHEPFGVKNTLMRTIIKAKFERGDTFHYRWVPLACLREVDRLRRMAKRDAARLRCETLVLHARDDDLTSLRSACFLRDTIEQSTLVVLENSYHMICIDNDRRLVASSVLDFLGLAANDAAAPASTSVKNVGRPASKYAVASY</sequence>
<evidence type="ECO:0000259" key="1">
    <source>
        <dbReference type="Pfam" id="PF12697"/>
    </source>
</evidence>
<dbReference type="Pfam" id="PF12697">
    <property type="entry name" value="Abhydrolase_6"/>
    <property type="match status" value="1"/>
</dbReference>
<name>A0A158FQ74_9BURK</name>
<protein>
    <submittedName>
        <fullName evidence="2">Alpha/beta hydrolase family protein</fullName>
    </submittedName>
</protein>
<organism evidence="2 3">
    <name type="scientific">Caballeronia arvi</name>
    <dbReference type="NCBI Taxonomy" id="1777135"/>
    <lineage>
        <taxon>Bacteria</taxon>
        <taxon>Pseudomonadati</taxon>
        <taxon>Pseudomonadota</taxon>
        <taxon>Betaproteobacteria</taxon>
        <taxon>Burkholderiales</taxon>
        <taxon>Burkholderiaceae</taxon>
        <taxon>Caballeronia</taxon>
    </lineage>
</organism>
<dbReference type="CDD" id="cd01653">
    <property type="entry name" value="GATase1"/>
    <property type="match status" value="1"/>
</dbReference>
<dbReference type="InterPro" id="IPR000073">
    <property type="entry name" value="AB_hydrolase_1"/>
</dbReference>
<dbReference type="InterPro" id="IPR050266">
    <property type="entry name" value="AB_hydrolase_sf"/>
</dbReference>
<dbReference type="SUPFAM" id="SSF53474">
    <property type="entry name" value="alpha/beta-Hydrolases"/>
    <property type="match status" value="1"/>
</dbReference>
<gene>
    <name evidence="2" type="ORF">AWB74_00848</name>
</gene>
<feature type="domain" description="AB hydrolase-1" evidence="1">
    <location>
        <begin position="8"/>
        <end position="243"/>
    </location>
</feature>
<keyword evidence="3" id="KW-1185">Reference proteome</keyword>
<evidence type="ECO:0000313" key="2">
    <source>
        <dbReference type="EMBL" id="SAL21915.1"/>
    </source>
</evidence>
<dbReference type="Gene3D" id="3.40.50.1820">
    <property type="entry name" value="alpha/beta hydrolase"/>
    <property type="match status" value="1"/>
</dbReference>
<evidence type="ECO:0000313" key="3">
    <source>
        <dbReference type="Proteomes" id="UP000055019"/>
    </source>
</evidence>
<dbReference type="GO" id="GO:0016020">
    <property type="term" value="C:membrane"/>
    <property type="evidence" value="ECO:0007669"/>
    <property type="project" value="TreeGrafter"/>
</dbReference>
<keyword evidence="2" id="KW-0378">Hydrolase</keyword>
<dbReference type="AlphaFoldDB" id="A0A158FQ74"/>